<keyword evidence="9 11" id="KW-0694">RNA-binding</keyword>
<dbReference type="GeneTree" id="ENSGT00940000154913"/>
<keyword evidence="10" id="KW-0539">Nucleus</keyword>
<dbReference type="Ensembl" id="ENSABRT00000033884.1">
    <property type="protein sequence ID" value="ENSABRP00000024126.1"/>
    <property type="gene ID" value="ENSABRG00000020221.1"/>
</dbReference>
<dbReference type="InterPro" id="IPR036612">
    <property type="entry name" value="KH_dom_type_1_sf"/>
</dbReference>
<dbReference type="CDD" id="cd22500">
    <property type="entry name" value="KH-I_IGF2BP2_rpt4"/>
    <property type="match status" value="1"/>
</dbReference>
<protein>
    <submittedName>
        <fullName evidence="14">Insulin like growth factor 2 mRNA binding protein 2</fullName>
    </submittedName>
</protein>
<dbReference type="SUPFAM" id="SSF54928">
    <property type="entry name" value="RNA-binding domain, RBD"/>
    <property type="match status" value="1"/>
</dbReference>
<evidence type="ECO:0000256" key="6">
    <source>
        <dbReference type="ARBA" id="ARBA00022737"/>
    </source>
</evidence>
<evidence type="ECO:0000256" key="2">
    <source>
        <dbReference type="ARBA" id="ARBA00004496"/>
    </source>
</evidence>
<evidence type="ECO:0000256" key="10">
    <source>
        <dbReference type="ARBA" id="ARBA00023242"/>
    </source>
</evidence>
<dbReference type="Gene3D" id="3.30.70.330">
    <property type="match status" value="1"/>
</dbReference>
<dbReference type="FunFam" id="3.30.1370.10:FF:000026">
    <property type="entry name" value="Insulin-like growth factor 2 mRNA-binding protein 3"/>
    <property type="match status" value="1"/>
</dbReference>
<evidence type="ECO:0000256" key="8">
    <source>
        <dbReference type="ARBA" id="ARBA00022845"/>
    </source>
</evidence>
<evidence type="ECO:0000256" key="9">
    <source>
        <dbReference type="ARBA" id="ARBA00022884"/>
    </source>
</evidence>
<evidence type="ECO:0000256" key="7">
    <source>
        <dbReference type="ARBA" id="ARBA00022816"/>
    </source>
</evidence>
<dbReference type="Pfam" id="PF00013">
    <property type="entry name" value="KH_1"/>
    <property type="match status" value="4"/>
</dbReference>
<keyword evidence="4" id="KW-0813">Transport</keyword>
<dbReference type="GO" id="GO:0005737">
    <property type="term" value="C:cytoplasm"/>
    <property type="evidence" value="ECO:0007669"/>
    <property type="project" value="UniProtKB-SubCell"/>
</dbReference>
<dbReference type="InterPro" id="IPR004087">
    <property type="entry name" value="KH_dom"/>
</dbReference>
<dbReference type="InterPro" id="IPR000504">
    <property type="entry name" value="RRM_dom"/>
</dbReference>
<accession>A0A8B9IBM5</accession>
<dbReference type="SMART" id="SM00322">
    <property type="entry name" value="KH"/>
    <property type="match status" value="4"/>
</dbReference>
<reference evidence="14" key="2">
    <citation type="submission" date="2025-09" db="UniProtKB">
        <authorList>
            <consortium name="Ensembl"/>
        </authorList>
    </citation>
    <scope>IDENTIFICATION</scope>
</reference>
<evidence type="ECO:0000256" key="3">
    <source>
        <dbReference type="ARBA" id="ARBA00009094"/>
    </source>
</evidence>
<evidence type="ECO:0000256" key="12">
    <source>
        <dbReference type="SAM" id="MobiDB-lite"/>
    </source>
</evidence>
<dbReference type="GO" id="GO:0005634">
    <property type="term" value="C:nucleus"/>
    <property type="evidence" value="ECO:0007669"/>
    <property type="project" value="UniProtKB-SubCell"/>
</dbReference>
<dbReference type="FunFam" id="3.30.1370.10:FF:000027">
    <property type="entry name" value="insulin-like growth factor 2 mRNA-binding protein 3 isoform X1"/>
    <property type="match status" value="1"/>
</dbReference>
<dbReference type="CDD" id="cd22491">
    <property type="entry name" value="KH-I_IGF2BP2_rpt1"/>
    <property type="match status" value="1"/>
</dbReference>
<keyword evidence="15" id="KW-1185">Reference proteome</keyword>
<evidence type="ECO:0000259" key="13">
    <source>
        <dbReference type="PROSITE" id="PS50102"/>
    </source>
</evidence>
<dbReference type="GO" id="GO:0003723">
    <property type="term" value="F:RNA binding"/>
    <property type="evidence" value="ECO:0007669"/>
    <property type="project" value="UniProtKB-UniRule"/>
</dbReference>
<dbReference type="InterPro" id="IPR035979">
    <property type="entry name" value="RBD_domain_sf"/>
</dbReference>
<dbReference type="Pfam" id="PF00076">
    <property type="entry name" value="RRM_1"/>
    <property type="match status" value="1"/>
</dbReference>
<evidence type="ECO:0000313" key="14">
    <source>
        <dbReference type="Ensembl" id="ENSABRP00000024126.1"/>
    </source>
</evidence>
<dbReference type="PROSITE" id="PS50084">
    <property type="entry name" value="KH_TYPE_1"/>
    <property type="match status" value="4"/>
</dbReference>
<keyword evidence="6" id="KW-0677">Repeat</keyword>
<dbReference type="AlphaFoldDB" id="A0A8B9IBM5"/>
<dbReference type="CDD" id="cd12629">
    <property type="entry name" value="RRM2_IGF2BP2"/>
    <property type="match status" value="1"/>
</dbReference>
<evidence type="ECO:0000256" key="5">
    <source>
        <dbReference type="ARBA" id="ARBA00022490"/>
    </source>
</evidence>
<evidence type="ECO:0000256" key="1">
    <source>
        <dbReference type="ARBA" id="ARBA00004123"/>
    </source>
</evidence>
<dbReference type="PROSITE" id="PS50102">
    <property type="entry name" value="RRM"/>
    <property type="match status" value="1"/>
</dbReference>
<dbReference type="InterPro" id="IPR012677">
    <property type="entry name" value="Nucleotide-bd_a/b_plait_sf"/>
</dbReference>
<feature type="domain" description="RRM" evidence="13">
    <location>
        <begin position="15"/>
        <end position="90"/>
    </location>
</feature>
<keyword evidence="8" id="KW-0810">Translation regulation</keyword>
<reference evidence="14" key="1">
    <citation type="submission" date="2025-08" db="UniProtKB">
        <authorList>
            <consortium name="Ensembl"/>
        </authorList>
    </citation>
    <scope>IDENTIFICATION</scope>
</reference>
<organism evidence="14 15">
    <name type="scientific">Anser brachyrhynchus</name>
    <name type="common">Pink-footed goose</name>
    <dbReference type="NCBI Taxonomy" id="132585"/>
    <lineage>
        <taxon>Eukaryota</taxon>
        <taxon>Metazoa</taxon>
        <taxon>Chordata</taxon>
        <taxon>Craniata</taxon>
        <taxon>Vertebrata</taxon>
        <taxon>Euteleostomi</taxon>
        <taxon>Archelosauria</taxon>
        <taxon>Archosauria</taxon>
        <taxon>Dinosauria</taxon>
        <taxon>Saurischia</taxon>
        <taxon>Theropoda</taxon>
        <taxon>Coelurosauria</taxon>
        <taxon>Aves</taxon>
        <taxon>Neognathae</taxon>
        <taxon>Galloanserae</taxon>
        <taxon>Anseriformes</taxon>
        <taxon>Anatidae</taxon>
        <taxon>Anserinae</taxon>
        <taxon>Anser</taxon>
    </lineage>
</organism>
<sequence>SEVCFSTRLCLCRSRKIQIRNIPPHLQWEVLDGLLAQYGTVENVEQVNTDTETAVVNVTYATKEEAKVAIEKLSGHQLESYSFKVSYIPDEEVSSPPPPQRSRRGGHSSREQGSSPGGSSQPKQLDFPLRMLVPTQFVGAIIGKEGLTIKNLTKQTQSKVDIHRKENAGAAEKPITIHATPEGCSEACRMILDIMQKEADETKSAEEIPLKILAHNSLVGRLIGKEGRNLKKIEQDTGTKITISPLQDLTIYNPERTITVKGSTEACSNAEVEIMKKLREAYENDVVAVNQQANLIPGLNLSALGIFSTGLSMLPSSAGARGAAAATPYHPFAVTSPVGLPEQEVVNLFIPTQAVGAIIGKKGQHIKQLARFAGASIKIAPAEGPDASERMVIITGPPEAQFKAQGRIFGKLKEENFFNPKEEVKLEAHIKVPSFAAGRVIGKGGKTVNELQNLTSAEVIVPRDQTPDENEEVIVKIIGHFFASQTAQRKIREIVQQVKQQEQKHAQGAPASQHSK</sequence>
<keyword evidence="7" id="KW-0509">mRNA transport</keyword>
<evidence type="ECO:0000256" key="4">
    <source>
        <dbReference type="ARBA" id="ARBA00022448"/>
    </source>
</evidence>
<gene>
    <name evidence="14" type="primary">IGF2BP2</name>
</gene>
<dbReference type="FunFam" id="3.30.310.210:FF:000001">
    <property type="entry name" value="insulin-like growth factor 2 mRNA-binding protein 1 isoform X1"/>
    <property type="match status" value="1"/>
</dbReference>
<feature type="compositionally biased region" description="Low complexity" evidence="12">
    <location>
        <begin position="111"/>
        <end position="122"/>
    </location>
</feature>
<feature type="region of interest" description="Disordered" evidence="12">
    <location>
        <begin position="89"/>
        <end position="125"/>
    </location>
</feature>
<proteinExistence type="inferred from homology"/>
<dbReference type="SUPFAM" id="SSF54791">
    <property type="entry name" value="Eukaryotic type KH-domain (KH-domain type I)"/>
    <property type="match status" value="4"/>
</dbReference>
<dbReference type="GO" id="GO:0051028">
    <property type="term" value="P:mRNA transport"/>
    <property type="evidence" value="ECO:0007669"/>
    <property type="project" value="UniProtKB-KW"/>
</dbReference>
<dbReference type="CDD" id="cd22497">
    <property type="entry name" value="KH-I_IGF2BP2_rpt3"/>
    <property type="match status" value="1"/>
</dbReference>
<dbReference type="Proteomes" id="UP000694426">
    <property type="component" value="Unplaced"/>
</dbReference>
<evidence type="ECO:0000256" key="11">
    <source>
        <dbReference type="PROSITE-ProRule" id="PRU00176"/>
    </source>
</evidence>
<dbReference type="Gene3D" id="3.30.1370.10">
    <property type="entry name" value="K Homology domain, type 1"/>
    <property type="match status" value="2"/>
</dbReference>
<comment type="similarity">
    <text evidence="3">Belongs to the RRM IMP/VICKZ family.</text>
</comment>
<dbReference type="PANTHER" id="PTHR10288">
    <property type="entry name" value="KH DOMAIN CONTAINING RNA BINDING PROTEIN"/>
    <property type="match status" value="1"/>
</dbReference>
<evidence type="ECO:0000313" key="15">
    <source>
        <dbReference type="Proteomes" id="UP000694426"/>
    </source>
</evidence>
<dbReference type="GO" id="GO:0006417">
    <property type="term" value="P:regulation of translation"/>
    <property type="evidence" value="ECO:0007669"/>
    <property type="project" value="UniProtKB-KW"/>
</dbReference>
<dbReference type="SMART" id="SM00360">
    <property type="entry name" value="RRM"/>
    <property type="match status" value="1"/>
</dbReference>
<comment type="subcellular location">
    <subcellularLocation>
        <location evidence="2">Cytoplasm</location>
    </subcellularLocation>
    <subcellularLocation>
        <location evidence="1">Nucleus</location>
    </subcellularLocation>
</comment>
<name>A0A8B9IBM5_9AVES</name>
<dbReference type="InterPro" id="IPR004088">
    <property type="entry name" value="KH_dom_type_1"/>
</dbReference>
<dbReference type="Gene3D" id="3.30.310.210">
    <property type="match status" value="1"/>
</dbReference>
<dbReference type="FunFam" id="3.30.70.330:FF:000099">
    <property type="entry name" value="insulin-like growth factor 2 mRNA-binding protein 3 isoform X1"/>
    <property type="match status" value="1"/>
</dbReference>
<keyword evidence="5" id="KW-0963">Cytoplasm</keyword>